<proteinExistence type="predicted"/>
<keyword evidence="2" id="KW-1185">Reference proteome</keyword>
<dbReference type="AlphaFoldDB" id="A0A2S9DVQ6"/>
<protein>
    <submittedName>
        <fullName evidence="1">Uncharacterized protein</fullName>
    </submittedName>
</protein>
<organism evidence="1 2">
    <name type="scientific">Pseudomonas poae</name>
    <dbReference type="NCBI Taxonomy" id="200451"/>
    <lineage>
        <taxon>Bacteria</taxon>
        <taxon>Pseudomonadati</taxon>
        <taxon>Pseudomonadota</taxon>
        <taxon>Gammaproteobacteria</taxon>
        <taxon>Pseudomonadales</taxon>
        <taxon>Pseudomonadaceae</taxon>
        <taxon>Pseudomonas</taxon>
    </lineage>
</organism>
<sequence>MGGQADAQKFADLRLVINDQNRRGLAHGVSSKQFIVGASVLAKNARAPRTFRMPSLSLTIFASKLAPTG</sequence>
<reference evidence="1 2" key="1">
    <citation type="submission" date="2017-09" db="EMBL/GenBank/DDBJ databases">
        <title>Genomic, metabolic, and phenotypic characteristics of bacterial isolates from the natural microbiome of the model nematode Caenorhabditis elegans.</title>
        <authorList>
            <person name="Zimmermann J."/>
            <person name="Obeng N."/>
            <person name="Yang W."/>
            <person name="Obeng O."/>
            <person name="Kissoyan K."/>
            <person name="Pees B."/>
            <person name="Dirksen P."/>
            <person name="Hoppner M."/>
            <person name="Franke A."/>
            <person name="Rosenstiel P."/>
            <person name="Leippe M."/>
            <person name="Dierking K."/>
            <person name="Kaleta C."/>
            <person name="Schulenburg H."/>
        </authorList>
    </citation>
    <scope>NUCLEOTIDE SEQUENCE [LARGE SCALE GENOMIC DNA]</scope>
    <source>
        <strain evidence="1 2">MYb117</strain>
    </source>
</reference>
<dbReference type="EMBL" id="PCQL01000069">
    <property type="protein sequence ID" value="PRC06672.1"/>
    <property type="molecule type" value="Genomic_DNA"/>
</dbReference>
<gene>
    <name evidence="1" type="ORF">CQZ99_28780</name>
</gene>
<evidence type="ECO:0000313" key="1">
    <source>
        <dbReference type="EMBL" id="PRC06672.1"/>
    </source>
</evidence>
<evidence type="ECO:0000313" key="2">
    <source>
        <dbReference type="Proteomes" id="UP000238045"/>
    </source>
</evidence>
<dbReference type="Proteomes" id="UP000238045">
    <property type="component" value="Unassembled WGS sequence"/>
</dbReference>
<accession>A0A2S9DVQ6</accession>
<name>A0A2S9DVQ6_9PSED</name>
<comment type="caution">
    <text evidence="1">The sequence shown here is derived from an EMBL/GenBank/DDBJ whole genome shotgun (WGS) entry which is preliminary data.</text>
</comment>